<dbReference type="InterPro" id="IPR047175">
    <property type="entry name" value="CotS-like"/>
</dbReference>
<evidence type="ECO:0000313" key="2">
    <source>
        <dbReference type="EMBL" id="GED25403.1"/>
    </source>
</evidence>
<dbReference type="Proteomes" id="UP000317180">
    <property type="component" value="Unassembled WGS sequence"/>
</dbReference>
<dbReference type="PANTHER" id="PTHR39179:SF1">
    <property type="entry name" value="SPORE COAT PROTEIN I"/>
    <property type="match status" value="1"/>
</dbReference>
<sequence>MPKERQHFILNAEAHLRKQGILIPGIQRTKNSKRYIIWKDNLFVLHQWLSWPKLAYNSPGKLEQVGALLGQFHKSSLGFTSKHGELYNGAKKWSEEYKTDLAALEKWEQRHADKQKPHFSTIVEYLPYFRQAGQTARKQLNTSAYFAKWKKAPLSKHFLCHGDFNNGNLLVRNKRIAIIDWEDVRYDFPSKDISRVLSLAMRKEGAWNKQLFAYLLRGYLRENPLSAEQLHLLFVDLAFPHIMERFLRMKQYEQMDAAHIQQFCTRESLKTAYMLDELKALA</sequence>
<protein>
    <recommendedName>
        <fullName evidence="1">Aminoglycoside phosphotransferase domain-containing protein</fullName>
    </recommendedName>
</protein>
<dbReference type="PANTHER" id="PTHR39179">
    <property type="entry name" value="SPORE COAT PROTEIN I"/>
    <property type="match status" value="1"/>
</dbReference>
<feature type="domain" description="Aminoglycoside phosphotransferase" evidence="1">
    <location>
        <begin position="9"/>
        <end position="222"/>
    </location>
</feature>
<reference evidence="2 3" key="1">
    <citation type="submission" date="2019-06" db="EMBL/GenBank/DDBJ databases">
        <title>Whole genome shotgun sequence of Brevibacillus agri NBRC 15538.</title>
        <authorList>
            <person name="Hosoyama A."/>
            <person name="Uohara A."/>
            <person name="Ohji S."/>
            <person name="Ichikawa N."/>
        </authorList>
    </citation>
    <scope>NUCLEOTIDE SEQUENCE [LARGE SCALE GENOMIC DNA]</scope>
    <source>
        <strain evidence="2 3">NBRC 15538</strain>
    </source>
</reference>
<dbReference type="Gene3D" id="3.90.1200.10">
    <property type="match status" value="1"/>
</dbReference>
<evidence type="ECO:0000313" key="3">
    <source>
        <dbReference type="Proteomes" id="UP000317180"/>
    </source>
</evidence>
<keyword evidence="3" id="KW-1185">Reference proteome</keyword>
<dbReference type="SUPFAM" id="SSF56112">
    <property type="entry name" value="Protein kinase-like (PK-like)"/>
    <property type="match status" value="1"/>
</dbReference>
<dbReference type="GeneID" id="82812181"/>
<dbReference type="Gene3D" id="3.30.200.20">
    <property type="entry name" value="Phosphorylase Kinase, domain 1"/>
    <property type="match status" value="1"/>
</dbReference>
<evidence type="ECO:0000259" key="1">
    <source>
        <dbReference type="Pfam" id="PF01636"/>
    </source>
</evidence>
<dbReference type="InterPro" id="IPR011009">
    <property type="entry name" value="Kinase-like_dom_sf"/>
</dbReference>
<name>A0ABQ0SNJ0_9BACL</name>
<organism evidence="2 3">
    <name type="scientific">Brevibacillus agri</name>
    <dbReference type="NCBI Taxonomy" id="51101"/>
    <lineage>
        <taxon>Bacteria</taxon>
        <taxon>Bacillati</taxon>
        <taxon>Bacillota</taxon>
        <taxon>Bacilli</taxon>
        <taxon>Bacillales</taxon>
        <taxon>Paenibacillaceae</taxon>
        <taxon>Brevibacillus</taxon>
    </lineage>
</organism>
<dbReference type="InterPro" id="IPR002575">
    <property type="entry name" value="Aminoglycoside_PTrfase"/>
</dbReference>
<dbReference type="RefSeq" id="WP_005835076.1">
    <property type="nucleotide sequence ID" value="NZ_BJOD01000012.1"/>
</dbReference>
<accession>A0ABQ0SNJ0</accession>
<comment type="caution">
    <text evidence="2">The sequence shown here is derived from an EMBL/GenBank/DDBJ whole genome shotgun (WGS) entry which is preliminary data.</text>
</comment>
<dbReference type="EMBL" id="BJOD01000012">
    <property type="protein sequence ID" value="GED25403.1"/>
    <property type="molecule type" value="Genomic_DNA"/>
</dbReference>
<dbReference type="Pfam" id="PF01636">
    <property type="entry name" value="APH"/>
    <property type="match status" value="1"/>
</dbReference>
<proteinExistence type="predicted"/>
<gene>
    <name evidence="2" type="ORF">BAG01nite_15050</name>
</gene>